<keyword evidence="3" id="KW-1185">Reference proteome</keyword>
<evidence type="ECO:0000256" key="1">
    <source>
        <dbReference type="SAM" id="MobiDB-lite"/>
    </source>
</evidence>
<name>A0A7W9FQX3_9HYPH</name>
<dbReference type="EMBL" id="JACHOO010000013">
    <property type="protein sequence ID" value="MBB5755131.1"/>
    <property type="molecule type" value="Genomic_DNA"/>
</dbReference>
<reference evidence="2 3" key="1">
    <citation type="submission" date="2020-08" db="EMBL/GenBank/DDBJ databases">
        <title>Genomic Encyclopedia of Type Strains, Phase IV (KMG-IV): sequencing the most valuable type-strain genomes for metagenomic binning, comparative biology and taxonomic classification.</title>
        <authorList>
            <person name="Goeker M."/>
        </authorList>
    </citation>
    <scope>NUCLEOTIDE SEQUENCE [LARGE SCALE GENOMIC DNA]</scope>
    <source>
        <strain evidence="2 3">DSM 16268</strain>
    </source>
</reference>
<feature type="compositionally biased region" description="Acidic residues" evidence="1">
    <location>
        <begin position="204"/>
        <end position="254"/>
    </location>
</feature>
<evidence type="ECO:0000313" key="3">
    <source>
        <dbReference type="Proteomes" id="UP000523821"/>
    </source>
</evidence>
<dbReference type="Proteomes" id="UP000523821">
    <property type="component" value="Unassembled WGS sequence"/>
</dbReference>
<protein>
    <submittedName>
        <fullName evidence="2">Uncharacterized protein</fullName>
    </submittedName>
</protein>
<dbReference type="RefSeq" id="WP_183858564.1">
    <property type="nucleotide sequence ID" value="NZ_JACHOO010000013.1"/>
</dbReference>
<proteinExistence type="predicted"/>
<dbReference type="AlphaFoldDB" id="A0A7W9FQX3"/>
<sequence>MRFRHFIGIVATVSHLAVGAGMVVRGAEAAEREGRRFYSAHFLVEALKTKKIAVDDVRRIGQVYFLRVDDAGTRAIVAIDGFTAEIVGLTVLSVAGGGAPVQSSARHFTSTSSSFGLVVTETTFESYTEITSEELSSTEEYSEVSISESEMVSYEAVDDAAASELDLTAAEEESEGAAEEAGATEDAEGTDAADDADAAGAEDGGGEEAGSGDDGGDDDGAVQEDGGDDGGDDGGGDEGGGDEGGGDEGGGDEG</sequence>
<feature type="region of interest" description="Disordered" evidence="1">
    <location>
        <begin position="168"/>
        <end position="254"/>
    </location>
</feature>
<organism evidence="2 3">
    <name type="scientific">Prosthecomicrobium pneumaticum</name>
    <dbReference type="NCBI Taxonomy" id="81895"/>
    <lineage>
        <taxon>Bacteria</taxon>
        <taxon>Pseudomonadati</taxon>
        <taxon>Pseudomonadota</taxon>
        <taxon>Alphaproteobacteria</taxon>
        <taxon>Hyphomicrobiales</taxon>
        <taxon>Kaistiaceae</taxon>
        <taxon>Prosthecomicrobium</taxon>
    </lineage>
</organism>
<comment type="caution">
    <text evidence="2">The sequence shown here is derived from an EMBL/GenBank/DDBJ whole genome shotgun (WGS) entry which is preliminary data.</text>
</comment>
<evidence type="ECO:0000313" key="2">
    <source>
        <dbReference type="EMBL" id="MBB5755131.1"/>
    </source>
</evidence>
<feature type="compositionally biased region" description="Acidic residues" evidence="1">
    <location>
        <begin position="169"/>
        <end position="197"/>
    </location>
</feature>
<accession>A0A7W9FQX3</accession>
<gene>
    <name evidence="2" type="ORF">GGQ63_004230</name>
</gene>